<evidence type="ECO:0000256" key="3">
    <source>
        <dbReference type="ARBA" id="ARBA00022692"/>
    </source>
</evidence>
<evidence type="ECO:0000256" key="6">
    <source>
        <dbReference type="SAM" id="Phobius"/>
    </source>
</evidence>
<organism evidence="7 8">
    <name type="scientific">Entomobacter blattae</name>
    <dbReference type="NCBI Taxonomy" id="2762277"/>
    <lineage>
        <taxon>Bacteria</taxon>
        <taxon>Pseudomonadati</taxon>
        <taxon>Pseudomonadota</taxon>
        <taxon>Alphaproteobacteria</taxon>
        <taxon>Acetobacterales</taxon>
        <taxon>Acetobacteraceae</taxon>
        <taxon>Entomobacter</taxon>
    </lineage>
</organism>
<dbReference type="RefSeq" id="WP_203414052.1">
    <property type="nucleotide sequence ID" value="NZ_CP060244.1"/>
</dbReference>
<comment type="subcellular location">
    <subcellularLocation>
        <location evidence="1">Cell membrane</location>
        <topology evidence="1">Multi-pass membrane protein</topology>
    </subcellularLocation>
</comment>
<gene>
    <name evidence="7" type="ORF">JGUZn3_03610</name>
</gene>
<dbReference type="GO" id="GO:0043190">
    <property type="term" value="C:ATP-binding cassette (ABC) transporter complex"/>
    <property type="evidence" value="ECO:0007669"/>
    <property type="project" value="TreeGrafter"/>
</dbReference>
<dbReference type="GO" id="GO:0015920">
    <property type="term" value="P:lipopolysaccharide transport"/>
    <property type="evidence" value="ECO:0007669"/>
    <property type="project" value="TreeGrafter"/>
</dbReference>
<dbReference type="Pfam" id="PF03739">
    <property type="entry name" value="LptF_LptG"/>
    <property type="match status" value="1"/>
</dbReference>
<evidence type="ECO:0000256" key="5">
    <source>
        <dbReference type="ARBA" id="ARBA00023136"/>
    </source>
</evidence>
<evidence type="ECO:0000256" key="1">
    <source>
        <dbReference type="ARBA" id="ARBA00004651"/>
    </source>
</evidence>
<protein>
    <submittedName>
        <fullName evidence="7">Lipopolysaccharide export system permease LptF/LptG</fullName>
    </submittedName>
</protein>
<dbReference type="KEGG" id="ebla:JGUZn3_03610"/>
<feature type="transmembrane region" description="Helical" evidence="6">
    <location>
        <begin position="27"/>
        <end position="51"/>
    </location>
</feature>
<feature type="transmembrane region" description="Helical" evidence="6">
    <location>
        <begin position="113"/>
        <end position="132"/>
    </location>
</feature>
<proteinExistence type="predicted"/>
<dbReference type="PANTHER" id="PTHR33529:SF6">
    <property type="entry name" value="YJGP_YJGQ FAMILY PERMEASE"/>
    <property type="match status" value="1"/>
</dbReference>
<evidence type="ECO:0000256" key="4">
    <source>
        <dbReference type="ARBA" id="ARBA00022989"/>
    </source>
</evidence>
<evidence type="ECO:0000256" key="2">
    <source>
        <dbReference type="ARBA" id="ARBA00022475"/>
    </source>
</evidence>
<sequence length="404" mass="45777">MTPSRIFFWIKPSLVDRYVILQSLSPFIISLSVVLVALLMERLLLLFNLLADSYNPFSRFLGMLTDLVPHYLGLALPSALCVSIYSVVRRLNLNNEIDTMMSSGLSLLQITRSYIVMGIVFGIASLFLYGFIQPYARYDYRAAFYFASHSGWVPHLQAKMIVSPNKNLMITAESVKKHGSLLSHVFIEDDSTSASGKAIKRTITATKGNLILSSDRSKVEIDLFDGRIITQEEDHRPTITNFSHTTKILSQQNHIPAFRSRGDDERELTLPELKQAMKAEKNTISHSDLRGEYHFRLVRTLSFPFIPMLATALAISSKRQKRNNGLFFLALTLIGYDNILQLGANLVSSGKHTPFAVIWLPYLIFSFLCLYLLYYKSGGRVGFLSAHIRKFLKRKQGHYPHTPS</sequence>
<evidence type="ECO:0000313" key="8">
    <source>
        <dbReference type="Proteomes" id="UP000516349"/>
    </source>
</evidence>
<feature type="transmembrane region" description="Helical" evidence="6">
    <location>
        <begin position="297"/>
        <end position="314"/>
    </location>
</feature>
<name>A0A7H1NPA2_9PROT</name>
<dbReference type="Proteomes" id="UP000516349">
    <property type="component" value="Chromosome"/>
</dbReference>
<dbReference type="InterPro" id="IPR005495">
    <property type="entry name" value="LptG/LptF_permease"/>
</dbReference>
<evidence type="ECO:0000313" key="7">
    <source>
        <dbReference type="EMBL" id="QNT77612.1"/>
    </source>
</evidence>
<feature type="transmembrane region" description="Helical" evidence="6">
    <location>
        <begin position="71"/>
        <end position="92"/>
    </location>
</feature>
<keyword evidence="8" id="KW-1185">Reference proteome</keyword>
<keyword evidence="4 6" id="KW-1133">Transmembrane helix</keyword>
<dbReference type="PANTHER" id="PTHR33529">
    <property type="entry name" value="SLR0882 PROTEIN-RELATED"/>
    <property type="match status" value="1"/>
</dbReference>
<feature type="transmembrane region" description="Helical" evidence="6">
    <location>
        <begin position="326"/>
        <end position="344"/>
    </location>
</feature>
<reference evidence="7 8" key="1">
    <citation type="submission" date="2020-08" db="EMBL/GenBank/DDBJ databases">
        <title>Complete genome sequence of Entomobacter blattae G55GP.</title>
        <authorList>
            <person name="Poehlein A."/>
            <person name="Guzman J."/>
            <person name="Daniel R."/>
            <person name="Vilcinskas A."/>
        </authorList>
    </citation>
    <scope>NUCLEOTIDE SEQUENCE [LARGE SCALE GENOMIC DNA]</scope>
    <source>
        <strain evidence="7 8">G55GP</strain>
    </source>
</reference>
<feature type="transmembrane region" description="Helical" evidence="6">
    <location>
        <begin position="356"/>
        <end position="375"/>
    </location>
</feature>
<dbReference type="AlphaFoldDB" id="A0A7H1NPA2"/>
<keyword evidence="2" id="KW-1003">Cell membrane</keyword>
<keyword evidence="3 6" id="KW-0812">Transmembrane</keyword>
<keyword evidence="5 6" id="KW-0472">Membrane</keyword>
<accession>A0A7H1NPA2</accession>
<dbReference type="EMBL" id="CP060244">
    <property type="protein sequence ID" value="QNT77612.1"/>
    <property type="molecule type" value="Genomic_DNA"/>
</dbReference>